<dbReference type="AlphaFoldDB" id="A0A8H8R7S4"/>
<accession>A0A8H8R7S4</accession>
<dbReference type="EMBL" id="QGMH01000016">
    <property type="protein sequence ID" value="TVY29597.1"/>
    <property type="molecule type" value="Genomic_DNA"/>
</dbReference>
<dbReference type="GeneID" id="41981178"/>
<dbReference type="Proteomes" id="UP000431533">
    <property type="component" value="Unassembled WGS sequence"/>
</dbReference>
<keyword evidence="2" id="KW-0812">Transmembrane</keyword>
<evidence type="ECO:0000256" key="1">
    <source>
        <dbReference type="SAM" id="MobiDB-lite"/>
    </source>
</evidence>
<evidence type="ECO:0000313" key="3">
    <source>
        <dbReference type="EMBL" id="TVY29597.1"/>
    </source>
</evidence>
<gene>
    <name evidence="3" type="ORF">LHYA1_G000980</name>
</gene>
<comment type="caution">
    <text evidence="3">The sequence shown here is derived from an EMBL/GenBank/DDBJ whole genome shotgun (WGS) entry which is preliminary data.</text>
</comment>
<name>A0A8H8R7S4_9HELO</name>
<evidence type="ECO:0000256" key="2">
    <source>
        <dbReference type="SAM" id="Phobius"/>
    </source>
</evidence>
<feature type="region of interest" description="Disordered" evidence="1">
    <location>
        <begin position="38"/>
        <end position="65"/>
    </location>
</feature>
<keyword evidence="4" id="KW-1185">Reference proteome</keyword>
<evidence type="ECO:0008006" key="5">
    <source>
        <dbReference type="Google" id="ProtNLM"/>
    </source>
</evidence>
<keyword evidence="2" id="KW-0472">Membrane</keyword>
<protein>
    <recommendedName>
        <fullName evidence="5">Integral membrane protein</fullName>
    </recommendedName>
</protein>
<dbReference type="RefSeq" id="XP_031008384.1">
    <property type="nucleotide sequence ID" value="XM_031145968.1"/>
</dbReference>
<proteinExistence type="predicted"/>
<keyword evidence="2" id="KW-1133">Transmembrane helix</keyword>
<reference evidence="3 4" key="1">
    <citation type="submission" date="2018-05" db="EMBL/GenBank/DDBJ databases">
        <title>Genome sequencing and assembly of the regulated plant pathogen Lachnellula willkommii and related sister species for the development of diagnostic species identification markers.</title>
        <authorList>
            <person name="Giroux E."/>
            <person name="Bilodeau G."/>
        </authorList>
    </citation>
    <scope>NUCLEOTIDE SEQUENCE [LARGE SCALE GENOMIC DNA]</scope>
    <source>
        <strain evidence="3 4">CBS 185.66</strain>
    </source>
</reference>
<sequence>MSAPFTPFTRRHEGVSYRPFSFLNPTIRKLPFNAKPLETHSSEERLEAEGDDATKPPKKANAELRAEDVQREFRTRDNRKGCRHAIFVVPDIANNPKYLTPPATNSLKEVLKGIWRMFSVYPYWDVSYLVAIIFTLGSVVWCINAFFVWLPLQSPSTEFKGEITDAGGITAFIGATIFEIGSILLMIEAVNENRSDCFGWALEEVLEENGLLRLRPDGCTHHHGNKKNLVGKGKALKG</sequence>
<feature type="transmembrane region" description="Helical" evidence="2">
    <location>
        <begin position="169"/>
        <end position="187"/>
    </location>
</feature>
<evidence type="ECO:0000313" key="4">
    <source>
        <dbReference type="Proteomes" id="UP000431533"/>
    </source>
</evidence>
<organism evidence="3 4">
    <name type="scientific">Lachnellula hyalina</name>
    <dbReference type="NCBI Taxonomy" id="1316788"/>
    <lineage>
        <taxon>Eukaryota</taxon>
        <taxon>Fungi</taxon>
        <taxon>Dikarya</taxon>
        <taxon>Ascomycota</taxon>
        <taxon>Pezizomycotina</taxon>
        <taxon>Leotiomycetes</taxon>
        <taxon>Helotiales</taxon>
        <taxon>Lachnaceae</taxon>
        <taxon>Lachnellula</taxon>
    </lineage>
</organism>
<dbReference type="OrthoDB" id="2603at2759"/>
<feature type="transmembrane region" description="Helical" evidence="2">
    <location>
        <begin position="126"/>
        <end position="149"/>
    </location>
</feature>